<dbReference type="PANTHER" id="PTHR22993">
    <property type="entry name" value="FORMAMIDOPYRIMIDINE-DNA GLYCOSYLASE"/>
    <property type="match status" value="1"/>
</dbReference>
<dbReference type="InterPro" id="IPR010979">
    <property type="entry name" value="Ribosomal_uS13-like_H2TH"/>
</dbReference>
<evidence type="ECO:0000313" key="3">
    <source>
        <dbReference type="Proteomes" id="UP000694413"/>
    </source>
</evidence>
<name>A0A8D2NDV1_ZONAL</name>
<dbReference type="Proteomes" id="UP000694413">
    <property type="component" value="Unassembled WGS sequence"/>
</dbReference>
<dbReference type="InterPro" id="IPR012319">
    <property type="entry name" value="FPG_cat"/>
</dbReference>
<evidence type="ECO:0000259" key="1">
    <source>
        <dbReference type="PROSITE" id="PS51068"/>
    </source>
</evidence>
<dbReference type="InterPro" id="IPR015371">
    <property type="entry name" value="Endonuclease-VIII_DNA-bd"/>
</dbReference>
<dbReference type="Pfam" id="PF09292">
    <property type="entry name" value="Neil1-DNA_bind"/>
    <property type="match status" value="1"/>
</dbReference>
<dbReference type="AlphaFoldDB" id="A0A8D2NDV1"/>
<dbReference type="GO" id="GO:0008270">
    <property type="term" value="F:zinc ion binding"/>
    <property type="evidence" value="ECO:0007669"/>
    <property type="project" value="InterPro"/>
</dbReference>
<dbReference type="GO" id="GO:0006284">
    <property type="term" value="P:base-excision repair"/>
    <property type="evidence" value="ECO:0007669"/>
    <property type="project" value="InterPro"/>
</dbReference>
<sequence>MGALPAPRAANGGGPCHGGGSGGGLGPCRAAATMPECPELHLAGRFINGACGALVFAGGVERSAVGRGPEVPFRSEAYGISATARGKELRLTLSALDPAAGPPAQDLVFRFGMSGSFRLCPAAELPRHAHLRFLTRESPPRALCFVDPRRFGSWRLGDAWQPERGPCVVSEYQAFRENVLKNLEDRAFDKPICEVLLNQKYFNGIGNYLRAEILYRLKIPPFEKARTVLEALKEQEQERRKKDPSLTLSKKVKLRQESPDLLELCHSVPMEVIMAEKQLLDPEHPDNYSNFKNWLQCYLVPGMSSLRDRSGRTIWFQVGAWEPPNHSSKGTLACFLLAETPIALCAWGSPSPSSSWAWGVTRTSFVVGSQLMDGGQSAADGGKRGCLGALAALFFPPRPCAWGLAGTGNNGRVPKAKGRQSKPNSPVFPGKCGCFPVTAVAGGWRRGSDSADAACRMTAPQPMLCPFLTGRAWPHGSQR</sequence>
<dbReference type="GO" id="GO:0005634">
    <property type="term" value="C:nucleus"/>
    <property type="evidence" value="ECO:0007669"/>
    <property type="project" value="TreeGrafter"/>
</dbReference>
<dbReference type="Pfam" id="PF01149">
    <property type="entry name" value="Fapy_DNA_glyco"/>
    <property type="match status" value="1"/>
</dbReference>
<dbReference type="PANTHER" id="PTHR22993:SF27">
    <property type="entry name" value="ENDONUCLEASE 8-LIKE 1"/>
    <property type="match status" value="1"/>
</dbReference>
<dbReference type="Gene3D" id="1.10.8.50">
    <property type="match status" value="1"/>
</dbReference>
<dbReference type="GO" id="GO:0019104">
    <property type="term" value="F:DNA N-glycosylase activity"/>
    <property type="evidence" value="ECO:0007669"/>
    <property type="project" value="InterPro"/>
</dbReference>
<accession>A0A8D2NDV1</accession>
<reference evidence="2" key="1">
    <citation type="submission" date="2025-08" db="UniProtKB">
        <authorList>
            <consortium name="Ensembl"/>
        </authorList>
    </citation>
    <scope>IDENTIFICATION</scope>
</reference>
<feature type="domain" description="Formamidopyrimidine-DNA glycosylase catalytic" evidence="1">
    <location>
        <begin position="35"/>
        <end position="152"/>
    </location>
</feature>
<dbReference type="GO" id="GO:0003906">
    <property type="term" value="F:DNA-(apurinic or apyrimidinic site) endonuclease activity"/>
    <property type="evidence" value="ECO:0007669"/>
    <property type="project" value="InterPro"/>
</dbReference>
<dbReference type="SMART" id="SM00898">
    <property type="entry name" value="Fapy_DNA_glyco"/>
    <property type="match status" value="1"/>
</dbReference>
<dbReference type="FunFam" id="1.10.8.50:FF:000007">
    <property type="entry name" value="endonuclease 8-like 1 isoform X1"/>
    <property type="match status" value="1"/>
</dbReference>
<dbReference type="Ensembl" id="ENSZALT00000026988.1">
    <property type="protein sequence ID" value="ENSZALP00000020652.1"/>
    <property type="gene ID" value="ENSZALG00000016226.1"/>
</dbReference>
<dbReference type="SUPFAM" id="SSF46946">
    <property type="entry name" value="S13-like H2TH domain"/>
    <property type="match status" value="1"/>
</dbReference>
<dbReference type="GO" id="GO:0003676">
    <property type="term" value="F:nucleic acid binding"/>
    <property type="evidence" value="ECO:0007669"/>
    <property type="project" value="InterPro"/>
</dbReference>
<reference evidence="2" key="2">
    <citation type="submission" date="2025-09" db="UniProtKB">
        <authorList>
            <consortium name="Ensembl"/>
        </authorList>
    </citation>
    <scope>IDENTIFICATION</scope>
</reference>
<organism evidence="2 3">
    <name type="scientific">Zonotrichia albicollis</name>
    <name type="common">White-throated sparrow</name>
    <name type="synonym">Fringilla albicollis</name>
    <dbReference type="NCBI Taxonomy" id="44394"/>
    <lineage>
        <taxon>Eukaryota</taxon>
        <taxon>Metazoa</taxon>
        <taxon>Chordata</taxon>
        <taxon>Craniata</taxon>
        <taxon>Vertebrata</taxon>
        <taxon>Euteleostomi</taxon>
        <taxon>Archelosauria</taxon>
        <taxon>Archosauria</taxon>
        <taxon>Dinosauria</taxon>
        <taxon>Saurischia</taxon>
        <taxon>Theropoda</taxon>
        <taxon>Coelurosauria</taxon>
        <taxon>Aves</taxon>
        <taxon>Neognathae</taxon>
        <taxon>Neoaves</taxon>
        <taxon>Telluraves</taxon>
        <taxon>Australaves</taxon>
        <taxon>Passeriformes</taxon>
        <taxon>Passerellidae</taxon>
        <taxon>Zonotrichia</taxon>
    </lineage>
</organism>
<dbReference type="SUPFAM" id="SSF81624">
    <property type="entry name" value="N-terminal domain of MutM-like DNA repair proteins"/>
    <property type="match status" value="1"/>
</dbReference>
<protein>
    <submittedName>
        <fullName evidence="2">Nei like DNA glycosylase 1</fullName>
    </submittedName>
</protein>
<dbReference type="InterPro" id="IPR035937">
    <property type="entry name" value="FPG_N"/>
</dbReference>
<dbReference type="PROSITE" id="PS51068">
    <property type="entry name" value="FPG_CAT"/>
    <property type="match status" value="1"/>
</dbReference>
<keyword evidence="3" id="KW-1185">Reference proteome</keyword>
<dbReference type="SUPFAM" id="SSF57716">
    <property type="entry name" value="Glucocorticoid receptor-like (DNA-binding domain)"/>
    <property type="match status" value="1"/>
</dbReference>
<gene>
    <name evidence="2" type="primary">NEIL1</name>
</gene>
<proteinExistence type="predicted"/>
<dbReference type="Gene3D" id="3.20.190.10">
    <property type="entry name" value="MutM-like, N-terminal"/>
    <property type="match status" value="1"/>
</dbReference>
<evidence type="ECO:0000313" key="2">
    <source>
        <dbReference type="Ensembl" id="ENSZALP00000020652.1"/>
    </source>
</evidence>